<dbReference type="Pfam" id="PF01890">
    <property type="entry name" value="CbiG_C"/>
    <property type="match status" value="1"/>
</dbReference>
<dbReference type="RefSeq" id="WP_055209531.1">
    <property type="nucleotide sequence ID" value="NZ_CP061202.1"/>
</dbReference>
<protein>
    <submittedName>
        <fullName evidence="2">Cobalt-precorrin 5A hydrolase</fullName>
    </submittedName>
</protein>
<dbReference type="AlphaFoldDB" id="A0A0Q0QM78"/>
<sequence length="110" mass="11111">MRVAGVGFRPGTGSKPLRHAVASLGRLDALATAREKAEELAAALPDYRVIGVTVAGVETPSQSERVRALKGTGSVAEAAALVAAGKGARLVLPRQVIGGVVLAVAEGEDE</sequence>
<evidence type="ECO:0000313" key="3">
    <source>
        <dbReference type="Proteomes" id="UP000183812"/>
    </source>
</evidence>
<dbReference type="GO" id="GO:0016787">
    <property type="term" value="F:hydrolase activity"/>
    <property type="evidence" value="ECO:0007669"/>
    <property type="project" value="UniProtKB-KW"/>
</dbReference>
<evidence type="ECO:0000313" key="2">
    <source>
        <dbReference type="EMBL" id="SDF05707.1"/>
    </source>
</evidence>
<reference evidence="2 3" key="1">
    <citation type="submission" date="2016-10" db="EMBL/GenBank/DDBJ databases">
        <authorList>
            <person name="de Groot N.N."/>
        </authorList>
    </citation>
    <scope>NUCLEOTIDE SEQUENCE [LARGE SCALE GENOMIC DNA]</scope>
    <source>
        <strain evidence="3">DSM 938 / 37b4</strain>
    </source>
</reference>
<dbReference type="GO" id="GO:0009236">
    <property type="term" value="P:cobalamin biosynthetic process"/>
    <property type="evidence" value="ECO:0007669"/>
    <property type="project" value="InterPro"/>
</dbReference>
<dbReference type="Proteomes" id="UP000183812">
    <property type="component" value="Unassembled WGS sequence"/>
</dbReference>
<keyword evidence="2" id="KW-0378">Hydrolase</keyword>
<evidence type="ECO:0000259" key="1">
    <source>
        <dbReference type="Pfam" id="PF01890"/>
    </source>
</evidence>
<dbReference type="SUPFAM" id="SSF159664">
    <property type="entry name" value="CobE/GbiG C-terminal domain-like"/>
    <property type="match status" value="1"/>
</dbReference>
<organism evidence="2 3">
    <name type="scientific">Rhodobacter capsulatus</name>
    <name type="common">Rhodopseudomonas capsulata</name>
    <dbReference type="NCBI Taxonomy" id="1061"/>
    <lineage>
        <taxon>Bacteria</taxon>
        <taxon>Pseudomonadati</taxon>
        <taxon>Pseudomonadota</taxon>
        <taxon>Alphaproteobacteria</taxon>
        <taxon>Rhodobacterales</taxon>
        <taxon>Rhodobacter group</taxon>
        <taxon>Rhodobacter</taxon>
    </lineage>
</organism>
<dbReference type="EMBL" id="FNAY01000006">
    <property type="protein sequence ID" value="SDF05707.1"/>
    <property type="molecule type" value="Genomic_DNA"/>
</dbReference>
<dbReference type="Gene3D" id="3.30.420.180">
    <property type="entry name" value="CobE/GbiG C-terminal domain"/>
    <property type="match status" value="1"/>
</dbReference>
<dbReference type="InterPro" id="IPR002750">
    <property type="entry name" value="CobE/GbiG_C"/>
</dbReference>
<gene>
    <name evidence="2" type="ORF">SAMN04244550_01607</name>
</gene>
<feature type="domain" description="CobE/GbiG C-terminal" evidence="1">
    <location>
        <begin position="3"/>
        <end position="105"/>
    </location>
</feature>
<dbReference type="InterPro" id="IPR036518">
    <property type="entry name" value="CobE/GbiG_C_sf"/>
</dbReference>
<name>A0A0Q0QM78_RHOCA</name>
<accession>A0A0Q0QM78</accession>
<proteinExistence type="predicted"/>